<reference evidence="1 2" key="1">
    <citation type="submission" date="2017-12" db="EMBL/GenBank/DDBJ databases">
        <title>Integrating genomic resources of turbot (Scophthalmus maximus) in depth evaluation of genetic and physical mapping variation across individuals.</title>
        <authorList>
            <person name="Martinez P."/>
        </authorList>
    </citation>
    <scope>NUCLEOTIDE SEQUENCE [LARGE SCALE GENOMIC DNA]</scope>
</reference>
<evidence type="ECO:0000313" key="2">
    <source>
        <dbReference type="Proteomes" id="UP000246464"/>
    </source>
</evidence>
<evidence type="ECO:0000313" key="1">
    <source>
        <dbReference type="EMBL" id="AWP08061.1"/>
    </source>
</evidence>
<dbReference type="AlphaFoldDB" id="A0A2U9BVC3"/>
<dbReference type="Proteomes" id="UP000246464">
    <property type="component" value="Chromosome 10"/>
</dbReference>
<accession>A0A2U9BVC3</accession>
<sequence>MTIALKSSSRYQTAVMVLLAMTWRSVRHSKDMPPQTITDPPPNWSCWMLQAA</sequence>
<organism evidence="1 2">
    <name type="scientific">Scophthalmus maximus</name>
    <name type="common">Turbot</name>
    <name type="synonym">Psetta maxima</name>
    <dbReference type="NCBI Taxonomy" id="52904"/>
    <lineage>
        <taxon>Eukaryota</taxon>
        <taxon>Metazoa</taxon>
        <taxon>Chordata</taxon>
        <taxon>Craniata</taxon>
        <taxon>Vertebrata</taxon>
        <taxon>Euteleostomi</taxon>
        <taxon>Actinopterygii</taxon>
        <taxon>Neopterygii</taxon>
        <taxon>Teleostei</taxon>
        <taxon>Neoteleostei</taxon>
        <taxon>Acanthomorphata</taxon>
        <taxon>Carangaria</taxon>
        <taxon>Pleuronectiformes</taxon>
        <taxon>Pleuronectoidei</taxon>
        <taxon>Scophthalmidae</taxon>
        <taxon>Scophthalmus</taxon>
    </lineage>
</organism>
<dbReference type="EMBL" id="CP026252">
    <property type="protein sequence ID" value="AWP08061.1"/>
    <property type="molecule type" value="Genomic_DNA"/>
</dbReference>
<protein>
    <submittedName>
        <fullName evidence="1">Uncharacterized protein</fullName>
    </submittedName>
</protein>
<name>A0A2U9BVC3_SCOMX</name>
<keyword evidence="2" id="KW-1185">Reference proteome</keyword>
<proteinExistence type="predicted"/>
<gene>
    <name evidence="1" type="ORF">SMAX5B_010752</name>
</gene>